<organism evidence="1 2">
    <name type="scientific">Thermus scotoductus</name>
    <dbReference type="NCBI Taxonomy" id="37636"/>
    <lineage>
        <taxon>Bacteria</taxon>
        <taxon>Thermotogati</taxon>
        <taxon>Deinococcota</taxon>
        <taxon>Deinococci</taxon>
        <taxon>Thermales</taxon>
        <taxon>Thermaceae</taxon>
        <taxon>Thermus</taxon>
    </lineage>
</organism>
<name>A0A430R7D0_THESC</name>
<proteinExistence type="predicted"/>
<sequence length="328" mass="37207">MSQSWPEGTRFRLRSGSEVKEVTLGTGGTLEGATDLIAINPESPLGKALVGWLSNPAPSVMVSVKNPVVWEVLAFKLPGGDWVENRPELWEAVRWFGFRPISTGPQDFIPWSRRLEALGALKEDLKAECLERLGFGELSKLMEVIEWVQDRGQKDLSVSKELLENVVAPCAPRIAYRYCLLRLDRGDYWLAPMVPRILRKHLRKPFKAYSFVQQWKDRVPTEVRPALLTAGIGTINHLWNENHTSDERFLEEALSWGKEALAIEEDPYTYCALQAVYRALNQDEEADVCLKRAEELGKPCKDTGRTIRRVERSLSEEAHAPVDIEDPL</sequence>
<evidence type="ECO:0000313" key="1">
    <source>
        <dbReference type="EMBL" id="RTH03211.1"/>
    </source>
</evidence>
<accession>A0A430R7D0</accession>
<reference evidence="1 2" key="1">
    <citation type="journal article" date="2019" name="Extremophiles">
        <title>Biogeography of thermophiles and predominance of Thermus scotoductus in domestic water heaters.</title>
        <authorList>
            <person name="Wilpiszeski R.L."/>
            <person name="Zhang Z."/>
            <person name="House C.H."/>
        </authorList>
    </citation>
    <scope>NUCLEOTIDE SEQUENCE [LARGE SCALE GENOMIC DNA]</scope>
    <source>
        <strain evidence="1 2">38_S38</strain>
    </source>
</reference>
<evidence type="ECO:0000313" key="2">
    <source>
        <dbReference type="Proteomes" id="UP000288082"/>
    </source>
</evidence>
<dbReference type="AlphaFoldDB" id="A0A430R7D0"/>
<protein>
    <submittedName>
        <fullName evidence="1">Uncharacterized protein</fullName>
    </submittedName>
</protein>
<comment type="caution">
    <text evidence="1">The sequence shown here is derived from an EMBL/GenBank/DDBJ whole genome shotgun (WGS) entry which is preliminary data.</text>
</comment>
<dbReference type="Proteomes" id="UP000288082">
    <property type="component" value="Unassembled WGS sequence"/>
</dbReference>
<dbReference type="EMBL" id="PELM01000148">
    <property type="protein sequence ID" value="RTH03211.1"/>
    <property type="molecule type" value="Genomic_DNA"/>
</dbReference>
<gene>
    <name evidence="1" type="ORF">CSW50_05780</name>
</gene>